<evidence type="ECO:0000256" key="1">
    <source>
        <dbReference type="SAM" id="Coils"/>
    </source>
</evidence>
<gene>
    <name evidence="3" type="ORF">RGE70_06725</name>
</gene>
<reference evidence="3 4" key="1">
    <citation type="submission" date="2023-10" db="EMBL/GenBank/DDBJ databases">
        <title>Complete genome sequence of Shewanella sp. DAU334.</title>
        <authorList>
            <person name="Lee Y.-S."/>
            <person name="Jeong H.-R."/>
            <person name="Hwang E.-J."/>
            <person name="Choi Y.-L."/>
            <person name="Kim G.-D."/>
        </authorList>
    </citation>
    <scope>NUCLEOTIDE SEQUENCE [LARGE SCALE GENOMIC DNA]</scope>
    <source>
        <strain evidence="3 4">DAU334</strain>
    </source>
</reference>
<evidence type="ECO:0000313" key="4">
    <source>
        <dbReference type="Proteomes" id="UP001529491"/>
    </source>
</evidence>
<dbReference type="Gene3D" id="2.40.50.100">
    <property type="match status" value="1"/>
</dbReference>
<feature type="transmembrane region" description="Helical" evidence="2">
    <location>
        <begin position="9"/>
        <end position="28"/>
    </location>
</feature>
<name>A0ABZ0K3S9_9GAMM</name>
<dbReference type="Gene3D" id="2.40.30.170">
    <property type="match status" value="1"/>
</dbReference>
<dbReference type="RefSeq" id="WP_310470735.1">
    <property type="nucleotide sequence ID" value="NZ_CP136522.1"/>
</dbReference>
<proteinExistence type="predicted"/>
<feature type="coiled-coil region" evidence="1">
    <location>
        <begin position="170"/>
        <end position="225"/>
    </location>
</feature>
<dbReference type="Gene3D" id="2.40.420.20">
    <property type="match status" value="1"/>
</dbReference>
<sequence length="443" mass="49352">MDMIKGKRWYFFPALAVGVVILFTVIALKEHPPLEEQAEPSKLVDVIPLAKSPIVAQVDAFGRVAPKVQWQLLPEVGGKIIYKHPDLEVGNMLAEGTLLLSIDPLDYQIRLAQAQADRKALEGQLAGKDLTLANLKLSLEIETSRYELVLSDLTRQESLKKQNLISQSDLDTERQNVLAQKQKVQDLNNSINLMPNEIEVLQAQLQQALAQEQEAQSQLDKTQIRLPFEGRVAEVSVENNQVVSTQQVLARINGTEIMEVEAQLSINDLMTLMKTVKQSSSQSDQLPSVEMLGLSAEITLKNDVYQYQWPAKISRIGETVDPTLATVSVVLQVEQQYRELKVGQSPPLVNGMFVSARIKGSEKDYWVVPERALHGDKLYLMDSDDRLQLIDVQVLFRQEGLAAVQGELNDKMQLVLTDIIPAVSGLVLRNSANQASDNEESAQ</sequence>
<keyword evidence="4" id="KW-1185">Reference proteome</keyword>
<dbReference type="SUPFAM" id="SSF111369">
    <property type="entry name" value="HlyD-like secretion proteins"/>
    <property type="match status" value="1"/>
</dbReference>
<keyword evidence="2" id="KW-0812">Transmembrane</keyword>
<accession>A0ABZ0K3S9</accession>
<organism evidence="3 4">
    <name type="scientific">Shewanella youngdeokensis</name>
    <dbReference type="NCBI Taxonomy" id="2999068"/>
    <lineage>
        <taxon>Bacteria</taxon>
        <taxon>Pseudomonadati</taxon>
        <taxon>Pseudomonadota</taxon>
        <taxon>Gammaproteobacteria</taxon>
        <taxon>Alteromonadales</taxon>
        <taxon>Shewanellaceae</taxon>
        <taxon>Shewanella</taxon>
    </lineage>
</organism>
<keyword evidence="2" id="KW-0472">Membrane</keyword>
<keyword evidence="1" id="KW-0175">Coiled coil</keyword>
<dbReference type="PANTHER" id="PTHR30469:SF15">
    <property type="entry name" value="HLYD FAMILY OF SECRETION PROTEINS"/>
    <property type="match status" value="1"/>
</dbReference>
<dbReference type="Proteomes" id="UP001529491">
    <property type="component" value="Chromosome"/>
</dbReference>
<evidence type="ECO:0000313" key="3">
    <source>
        <dbReference type="EMBL" id="WOT06461.1"/>
    </source>
</evidence>
<dbReference type="EMBL" id="CP136522">
    <property type="protein sequence ID" value="WOT06461.1"/>
    <property type="molecule type" value="Genomic_DNA"/>
</dbReference>
<protein>
    <submittedName>
        <fullName evidence="3">HlyD family efflux transporter periplasmic adaptor subunit</fullName>
    </submittedName>
</protein>
<dbReference type="PANTHER" id="PTHR30469">
    <property type="entry name" value="MULTIDRUG RESISTANCE PROTEIN MDTA"/>
    <property type="match status" value="1"/>
</dbReference>
<evidence type="ECO:0000256" key="2">
    <source>
        <dbReference type="SAM" id="Phobius"/>
    </source>
</evidence>
<keyword evidence="2" id="KW-1133">Transmembrane helix</keyword>
<dbReference type="Gene3D" id="1.10.287.470">
    <property type="entry name" value="Helix hairpin bin"/>
    <property type="match status" value="1"/>
</dbReference>